<evidence type="ECO:0000313" key="8">
    <source>
        <dbReference type="EMBL" id="EHY30378.1"/>
    </source>
</evidence>
<feature type="transmembrane region" description="Helical" evidence="7">
    <location>
        <begin position="184"/>
        <end position="202"/>
    </location>
</feature>
<reference evidence="8 9" key="1">
    <citation type="submission" date="2011-11" db="EMBL/GenBank/DDBJ databases">
        <authorList>
            <person name="Weinstock G."/>
            <person name="Sodergren E."/>
            <person name="Clifton S."/>
            <person name="Fulton L."/>
            <person name="Fulton B."/>
            <person name="Courtney L."/>
            <person name="Fronick C."/>
            <person name="Harrison M."/>
            <person name="Strong C."/>
            <person name="Farmer C."/>
            <person name="Delahaunty K."/>
            <person name="Markovic C."/>
            <person name="Hall O."/>
            <person name="Minx P."/>
            <person name="Tomlinson C."/>
            <person name="Mitreva M."/>
            <person name="Hou S."/>
            <person name="Chen J."/>
            <person name="Wollam A."/>
            <person name="Pepin K.H."/>
            <person name="Johnson M."/>
            <person name="Bhonagiri V."/>
            <person name="Zhang X."/>
            <person name="Suruliraj S."/>
            <person name="Warren W."/>
            <person name="Chinwalla A."/>
            <person name="Mardis E.R."/>
            <person name="Wilson R.K."/>
        </authorList>
    </citation>
    <scope>NUCLEOTIDE SEQUENCE [LARGE SCALE GENOMIC DNA]</scope>
    <source>
        <strain evidence="8 9">YIT 11816</strain>
    </source>
</reference>
<protein>
    <submittedName>
        <fullName evidence="8">Translocator protein, LysE family</fullName>
    </submittedName>
</protein>
<evidence type="ECO:0000256" key="7">
    <source>
        <dbReference type="SAM" id="Phobius"/>
    </source>
</evidence>
<evidence type="ECO:0000256" key="6">
    <source>
        <dbReference type="ARBA" id="ARBA00023136"/>
    </source>
</evidence>
<evidence type="ECO:0000256" key="2">
    <source>
        <dbReference type="ARBA" id="ARBA00007928"/>
    </source>
</evidence>
<dbReference type="STRING" id="762967.HMPREF9440_02263"/>
<dbReference type="Pfam" id="PF01810">
    <property type="entry name" value="LysE"/>
    <property type="match status" value="1"/>
</dbReference>
<keyword evidence="9" id="KW-1185">Reference proteome</keyword>
<dbReference type="GO" id="GO:0005886">
    <property type="term" value="C:plasma membrane"/>
    <property type="evidence" value="ECO:0007669"/>
    <property type="project" value="UniProtKB-SubCell"/>
</dbReference>
<evidence type="ECO:0000256" key="3">
    <source>
        <dbReference type="ARBA" id="ARBA00022475"/>
    </source>
</evidence>
<organism evidence="8 9">
    <name type="scientific">Sutterella parvirubra YIT 11816</name>
    <dbReference type="NCBI Taxonomy" id="762967"/>
    <lineage>
        <taxon>Bacteria</taxon>
        <taxon>Pseudomonadati</taxon>
        <taxon>Pseudomonadota</taxon>
        <taxon>Betaproteobacteria</taxon>
        <taxon>Burkholderiales</taxon>
        <taxon>Sutterellaceae</taxon>
        <taxon>Sutterella</taxon>
    </lineage>
</organism>
<keyword evidence="5 7" id="KW-1133">Transmembrane helix</keyword>
<feature type="transmembrane region" description="Helical" evidence="7">
    <location>
        <begin position="149"/>
        <end position="172"/>
    </location>
</feature>
<evidence type="ECO:0000256" key="4">
    <source>
        <dbReference type="ARBA" id="ARBA00022692"/>
    </source>
</evidence>
<evidence type="ECO:0000313" key="9">
    <source>
        <dbReference type="Proteomes" id="UP000004956"/>
    </source>
</evidence>
<keyword evidence="3" id="KW-1003">Cell membrane</keyword>
<dbReference type="OrthoDB" id="9804822at2"/>
<dbReference type="AlphaFoldDB" id="H3KHL7"/>
<dbReference type="PANTHER" id="PTHR30086">
    <property type="entry name" value="ARGININE EXPORTER PROTEIN ARGO"/>
    <property type="match status" value="1"/>
</dbReference>
<keyword evidence="6 7" id="KW-0472">Membrane</keyword>
<accession>H3KHL7</accession>
<dbReference type="Proteomes" id="UP000004956">
    <property type="component" value="Unassembled WGS sequence"/>
</dbReference>
<dbReference type="PANTHER" id="PTHR30086:SF14">
    <property type="entry name" value="HOMOSERINE_HOMOSERINE LACTONE EFFLUX PROTEIN"/>
    <property type="match status" value="1"/>
</dbReference>
<sequence>MSEHFALFLLTSWVNILTPGLGVVMIVTLAVENGWRRTVGAALGLALGIGILFVLAVSGLGVIMAASPKLFAAVKTAGAGVLVYLGVKKLLASAPRAHAPGFGGEESGRTLFVKAIVISLTNPQPMIFAVSLLPQFIDPAIPYVPQVTLLVSVYVLMVFATMIAYAVAAGHARRFLMKGNGPILMTRITGFVFIGLALWVLWGTFF</sequence>
<dbReference type="EMBL" id="AFBQ01000345">
    <property type="protein sequence ID" value="EHY30378.1"/>
    <property type="molecule type" value="Genomic_DNA"/>
</dbReference>
<comment type="caution">
    <text evidence="8">The sequence shown here is derived from an EMBL/GenBank/DDBJ whole genome shotgun (WGS) entry which is preliminary data.</text>
</comment>
<dbReference type="InterPro" id="IPR001123">
    <property type="entry name" value="LeuE-type"/>
</dbReference>
<proteinExistence type="inferred from homology"/>
<keyword evidence="4 7" id="KW-0812">Transmembrane</keyword>
<feature type="transmembrane region" description="Helical" evidence="7">
    <location>
        <begin position="111"/>
        <end position="137"/>
    </location>
</feature>
<dbReference type="RefSeq" id="WP_008543559.1">
    <property type="nucleotide sequence ID" value="NZ_JH605013.1"/>
</dbReference>
<evidence type="ECO:0000256" key="5">
    <source>
        <dbReference type="ARBA" id="ARBA00022989"/>
    </source>
</evidence>
<feature type="transmembrane region" description="Helical" evidence="7">
    <location>
        <begin position="43"/>
        <end position="64"/>
    </location>
</feature>
<dbReference type="PATRIC" id="fig|762967.3.peg.1780"/>
<gene>
    <name evidence="8" type="ORF">HMPREF9440_02263</name>
</gene>
<dbReference type="HOGENOM" id="CLU_079569_3_0_4"/>
<comment type="subcellular location">
    <subcellularLocation>
        <location evidence="1">Cell membrane</location>
        <topology evidence="1">Multi-pass membrane protein</topology>
    </subcellularLocation>
</comment>
<comment type="similarity">
    <text evidence="2">Belongs to the Rht family.</text>
</comment>
<evidence type="ECO:0000256" key="1">
    <source>
        <dbReference type="ARBA" id="ARBA00004651"/>
    </source>
</evidence>
<name>H3KHL7_9BURK</name>
<dbReference type="GO" id="GO:0042970">
    <property type="term" value="F:homoserine transmembrane transporter activity"/>
    <property type="evidence" value="ECO:0007669"/>
    <property type="project" value="TreeGrafter"/>
</dbReference>
<feature type="transmembrane region" description="Helical" evidence="7">
    <location>
        <begin position="6"/>
        <end position="31"/>
    </location>
</feature>